<dbReference type="AlphaFoldDB" id="A0A4Z2I836"/>
<name>A0A4Z2I836_9TELE</name>
<gene>
    <name evidence="1" type="ORF">EYF80_016282</name>
</gene>
<protein>
    <submittedName>
        <fullName evidence="1">Uncharacterized protein</fullName>
    </submittedName>
</protein>
<dbReference type="Proteomes" id="UP000314294">
    <property type="component" value="Unassembled WGS sequence"/>
</dbReference>
<sequence length="123" mass="13586">MPRTAMRTGITAHGELHSSLTMGMGSQPVLLAFGRKSKRHILQVNVSAWYWASSPKGIKIDPVLVIIASKDTAALHLQAVTPVSRRRTEDRMVTAPSAISSWFRIGVILEPQLSEPTQMKWPV</sequence>
<evidence type="ECO:0000313" key="2">
    <source>
        <dbReference type="Proteomes" id="UP000314294"/>
    </source>
</evidence>
<accession>A0A4Z2I836</accession>
<dbReference type="EMBL" id="SRLO01000124">
    <property type="protein sequence ID" value="TNN73492.1"/>
    <property type="molecule type" value="Genomic_DNA"/>
</dbReference>
<comment type="caution">
    <text evidence="1">The sequence shown here is derived from an EMBL/GenBank/DDBJ whole genome shotgun (WGS) entry which is preliminary data.</text>
</comment>
<proteinExistence type="predicted"/>
<evidence type="ECO:0000313" key="1">
    <source>
        <dbReference type="EMBL" id="TNN73492.1"/>
    </source>
</evidence>
<keyword evidence="2" id="KW-1185">Reference proteome</keyword>
<organism evidence="1 2">
    <name type="scientific">Liparis tanakae</name>
    <name type="common">Tanaka's snailfish</name>
    <dbReference type="NCBI Taxonomy" id="230148"/>
    <lineage>
        <taxon>Eukaryota</taxon>
        <taxon>Metazoa</taxon>
        <taxon>Chordata</taxon>
        <taxon>Craniata</taxon>
        <taxon>Vertebrata</taxon>
        <taxon>Euteleostomi</taxon>
        <taxon>Actinopterygii</taxon>
        <taxon>Neopterygii</taxon>
        <taxon>Teleostei</taxon>
        <taxon>Neoteleostei</taxon>
        <taxon>Acanthomorphata</taxon>
        <taxon>Eupercaria</taxon>
        <taxon>Perciformes</taxon>
        <taxon>Cottioidei</taxon>
        <taxon>Cottales</taxon>
        <taxon>Liparidae</taxon>
        <taxon>Liparis</taxon>
    </lineage>
</organism>
<reference evidence="1 2" key="1">
    <citation type="submission" date="2019-03" db="EMBL/GenBank/DDBJ databases">
        <title>First draft genome of Liparis tanakae, snailfish: a comprehensive survey of snailfish specific genes.</title>
        <authorList>
            <person name="Kim W."/>
            <person name="Song I."/>
            <person name="Jeong J.-H."/>
            <person name="Kim D."/>
            <person name="Kim S."/>
            <person name="Ryu S."/>
            <person name="Song J.Y."/>
            <person name="Lee S.K."/>
        </authorList>
    </citation>
    <scope>NUCLEOTIDE SEQUENCE [LARGE SCALE GENOMIC DNA]</scope>
    <source>
        <tissue evidence="1">Muscle</tissue>
    </source>
</reference>